<dbReference type="OMA" id="HACQIYL"/>
<keyword evidence="3" id="KW-1185">Reference proteome</keyword>
<protein>
    <submittedName>
        <fullName evidence="2">Uncharacterized protein</fullName>
    </submittedName>
</protein>
<sequence length="450" mass="52356">MALKHTSRPHRKRTKPLIPQPFETISINRLPVWLTGRSPALESGKFYPELDVNLYRNQLSDEKHADLDERASTLRTRAVRNQVLEASEFNWEVDAWRDVFSLIRDDDTFRMLDKRPYEFIEKDGNNKMSVKRRIPDATMGLRTFSGSDIDHGYICEVDDCKINHDSMQPSESLWDDRIDRQLLDSGCGLIVDGVWGESNLIFPFAVYEAKKRASTWEKAEAQVYHAFKVYLAMLDDLARDPSDVTRYQCEESTQYQLFGFTSCGSSWRVYIACYSLEMCHAETIWEGDVKDFSRAYELICLVDQIHDFAANQHRKFVIEHLERWLVHCEEHDPPLYQTDDVLRYLADPIWLKIKEASTKARYAKSVNTRLQNKLKMRENTHGRHSKRPQKGKMTRVSSTIQIQKRRNSGHQSNTANGSKPKRPRGRPRKSAKTPVNPPSNTTTRKTRNRA</sequence>
<gene>
    <name evidence="2" type="ORF">CC77DRAFT_1064383</name>
</gene>
<dbReference type="AlphaFoldDB" id="A0A177DC73"/>
<organism evidence="2 3">
    <name type="scientific">Alternaria alternata</name>
    <name type="common">Alternaria rot fungus</name>
    <name type="synonym">Torula alternata</name>
    <dbReference type="NCBI Taxonomy" id="5599"/>
    <lineage>
        <taxon>Eukaryota</taxon>
        <taxon>Fungi</taxon>
        <taxon>Dikarya</taxon>
        <taxon>Ascomycota</taxon>
        <taxon>Pezizomycotina</taxon>
        <taxon>Dothideomycetes</taxon>
        <taxon>Pleosporomycetidae</taxon>
        <taxon>Pleosporales</taxon>
        <taxon>Pleosporineae</taxon>
        <taxon>Pleosporaceae</taxon>
        <taxon>Alternaria</taxon>
        <taxon>Alternaria sect. Alternaria</taxon>
        <taxon>Alternaria alternata complex</taxon>
    </lineage>
</organism>
<dbReference type="Proteomes" id="UP000077248">
    <property type="component" value="Unassembled WGS sequence"/>
</dbReference>
<dbReference type="GeneID" id="29114314"/>
<dbReference type="VEuPathDB" id="FungiDB:CC77DRAFT_1064383"/>
<dbReference type="EMBL" id="KV441487">
    <property type="protein sequence ID" value="OAG17118.1"/>
    <property type="molecule type" value="Genomic_DNA"/>
</dbReference>
<feature type="region of interest" description="Disordered" evidence="1">
    <location>
        <begin position="362"/>
        <end position="450"/>
    </location>
</feature>
<evidence type="ECO:0000256" key="1">
    <source>
        <dbReference type="SAM" id="MobiDB-lite"/>
    </source>
</evidence>
<accession>A0A177DC73</accession>
<dbReference type="RefSeq" id="XP_018382539.1">
    <property type="nucleotide sequence ID" value="XM_018528720.1"/>
</dbReference>
<evidence type="ECO:0000313" key="3">
    <source>
        <dbReference type="Proteomes" id="UP000077248"/>
    </source>
</evidence>
<proteinExistence type="predicted"/>
<reference evidence="2 3" key="1">
    <citation type="submission" date="2016-05" db="EMBL/GenBank/DDBJ databases">
        <title>Comparative analysis of secretome profiles of manganese(II)-oxidizing ascomycete fungi.</title>
        <authorList>
            <consortium name="DOE Joint Genome Institute"/>
            <person name="Zeiner C.A."/>
            <person name="Purvine S.O."/>
            <person name="Zink E.M."/>
            <person name="Wu S."/>
            <person name="Pasa-Tolic L."/>
            <person name="Chaput D.L."/>
            <person name="Haridas S."/>
            <person name="Grigoriev I.V."/>
            <person name="Santelli C.M."/>
            <person name="Hansel C.M."/>
        </authorList>
    </citation>
    <scope>NUCLEOTIDE SEQUENCE [LARGE SCALE GENOMIC DNA]</scope>
    <source>
        <strain evidence="2 3">SRC1lrK2f</strain>
    </source>
</reference>
<feature type="compositionally biased region" description="Basic residues" evidence="1">
    <location>
        <begin position="382"/>
        <end position="393"/>
    </location>
</feature>
<evidence type="ECO:0000313" key="2">
    <source>
        <dbReference type="EMBL" id="OAG17118.1"/>
    </source>
</evidence>
<name>A0A177DC73_ALTAL</name>
<feature type="compositionally biased region" description="Basic residues" evidence="1">
    <location>
        <begin position="419"/>
        <end position="431"/>
    </location>
</feature>
<dbReference type="KEGG" id="aalt:CC77DRAFT_1064383"/>